<feature type="domain" description="Integrase catalytic" evidence="1">
    <location>
        <begin position="56"/>
        <end position="163"/>
    </location>
</feature>
<protein>
    <recommendedName>
        <fullName evidence="1">Integrase catalytic domain-containing protein</fullName>
    </recommendedName>
</protein>
<sequence length="175" mass="20247">MQKDVRNYVRQCGVCQRGKPILQHPAGLLQPLPISEAIWVDISMDFIEGLPKSHGMDQVFRLHGMPKTIVSDRDKVFLSNFWQELFRLQQVDLMMSSAYHPQTDGQTEVVNRCLENYLRCMTSEHPKEWAKWISLAEWWYNSSFHSVAQCYGLIPLHGMGHESHIDQMGVDVGFI</sequence>
<dbReference type="Proteomes" id="UP001443914">
    <property type="component" value="Unassembled WGS sequence"/>
</dbReference>
<dbReference type="Gene3D" id="3.30.420.10">
    <property type="entry name" value="Ribonuclease H-like superfamily/Ribonuclease H"/>
    <property type="match status" value="1"/>
</dbReference>
<reference evidence="2" key="1">
    <citation type="submission" date="2024-03" db="EMBL/GenBank/DDBJ databases">
        <title>WGS assembly of Saponaria officinalis var. Norfolk2.</title>
        <authorList>
            <person name="Jenkins J."/>
            <person name="Shu S."/>
            <person name="Grimwood J."/>
            <person name="Barry K."/>
            <person name="Goodstein D."/>
            <person name="Schmutz J."/>
            <person name="Leebens-Mack J."/>
            <person name="Osbourn A."/>
        </authorList>
    </citation>
    <scope>NUCLEOTIDE SEQUENCE [LARGE SCALE GENOMIC DNA]</scope>
    <source>
        <strain evidence="2">JIC</strain>
    </source>
</reference>
<dbReference type="PANTHER" id="PTHR35046:SF18">
    <property type="entry name" value="RNA-DIRECTED DNA POLYMERASE"/>
    <property type="match status" value="1"/>
</dbReference>
<dbReference type="PANTHER" id="PTHR35046">
    <property type="entry name" value="ZINC KNUCKLE (CCHC-TYPE) FAMILY PROTEIN"/>
    <property type="match status" value="1"/>
</dbReference>
<dbReference type="EMBL" id="JBDFQZ010000003">
    <property type="protein sequence ID" value="KAK9743032.1"/>
    <property type="molecule type" value="Genomic_DNA"/>
</dbReference>
<dbReference type="PROSITE" id="PS50994">
    <property type="entry name" value="INTEGRASE"/>
    <property type="match status" value="1"/>
</dbReference>
<organism evidence="2 3">
    <name type="scientific">Saponaria officinalis</name>
    <name type="common">Common soapwort</name>
    <name type="synonym">Lychnis saponaria</name>
    <dbReference type="NCBI Taxonomy" id="3572"/>
    <lineage>
        <taxon>Eukaryota</taxon>
        <taxon>Viridiplantae</taxon>
        <taxon>Streptophyta</taxon>
        <taxon>Embryophyta</taxon>
        <taxon>Tracheophyta</taxon>
        <taxon>Spermatophyta</taxon>
        <taxon>Magnoliopsida</taxon>
        <taxon>eudicotyledons</taxon>
        <taxon>Gunneridae</taxon>
        <taxon>Pentapetalae</taxon>
        <taxon>Caryophyllales</taxon>
        <taxon>Caryophyllaceae</taxon>
        <taxon>Caryophylleae</taxon>
        <taxon>Saponaria</taxon>
    </lineage>
</organism>
<dbReference type="InterPro" id="IPR036397">
    <property type="entry name" value="RNaseH_sf"/>
</dbReference>
<evidence type="ECO:0000259" key="1">
    <source>
        <dbReference type="PROSITE" id="PS50994"/>
    </source>
</evidence>
<evidence type="ECO:0000313" key="3">
    <source>
        <dbReference type="Proteomes" id="UP001443914"/>
    </source>
</evidence>
<proteinExistence type="predicted"/>
<gene>
    <name evidence="2" type="ORF">RND81_03G212400</name>
</gene>
<dbReference type="SUPFAM" id="SSF53098">
    <property type="entry name" value="Ribonuclease H-like"/>
    <property type="match status" value="1"/>
</dbReference>
<dbReference type="GO" id="GO:0003676">
    <property type="term" value="F:nucleic acid binding"/>
    <property type="evidence" value="ECO:0007669"/>
    <property type="project" value="InterPro"/>
</dbReference>
<dbReference type="AlphaFoldDB" id="A0AAW1MAY3"/>
<comment type="caution">
    <text evidence="2">The sequence shown here is derived from an EMBL/GenBank/DDBJ whole genome shotgun (WGS) entry which is preliminary data.</text>
</comment>
<dbReference type="InterPro" id="IPR001584">
    <property type="entry name" value="Integrase_cat-core"/>
</dbReference>
<evidence type="ECO:0000313" key="2">
    <source>
        <dbReference type="EMBL" id="KAK9743032.1"/>
    </source>
</evidence>
<dbReference type="InterPro" id="IPR012337">
    <property type="entry name" value="RNaseH-like_sf"/>
</dbReference>
<accession>A0AAW1MAY3</accession>
<dbReference type="GO" id="GO:0015074">
    <property type="term" value="P:DNA integration"/>
    <property type="evidence" value="ECO:0007669"/>
    <property type="project" value="InterPro"/>
</dbReference>
<keyword evidence="3" id="KW-1185">Reference proteome</keyword>
<name>A0AAW1MAY3_SAPOF</name>